<evidence type="ECO:0000313" key="2">
    <source>
        <dbReference type="Proteomes" id="UP001056120"/>
    </source>
</evidence>
<sequence length="81" mass="9498">MTLLRRSESPWGYSKMQQFIKRPDSLFLSGNDSSFVIHSINQMQTWKTMYSSTLRRNLKSKMLTLKISIIILKIDQLTLMA</sequence>
<keyword evidence="2" id="KW-1185">Reference proteome</keyword>
<protein>
    <submittedName>
        <fullName evidence="1">Uncharacterized protein</fullName>
    </submittedName>
</protein>
<organism evidence="1 2">
    <name type="scientific">Smallanthus sonchifolius</name>
    <dbReference type="NCBI Taxonomy" id="185202"/>
    <lineage>
        <taxon>Eukaryota</taxon>
        <taxon>Viridiplantae</taxon>
        <taxon>Streptophyta</taxon>
        <taxon>Embryophyta</taxon>
        <taxon>Tracheophyta</taxon>
        <taxon>Spermatophyta</taxon>
        <taxon>Magnoliopsida</taxon>
        <taxon>eudicotyledons</taxon>
        <taxon>Gunneridae</taxon>
        <taxon>Pentapetalae</taxon>
        <taxon>asterids</taxon>
        <taxon>campanulids</taxon>
        <taxon>Asterales</taxon>
        <taxon>Asteraceae</taxon>
        <taxon>Asteroideae</taxon>
        <taxon>Heliantheae alliance</taxon>
        <taxon>Millerieae</taxon>
        <taxon>Smallanthus</taxon>
    </lineage>
</organism>
<dbReference type="Proteomes" id="UP001056120">
    <property type="component" value="Linkage Group LG13"/>
</dbReference>
<gene>
    <name evidence="1" type="ORF">L1987_40489</name>
</gene>
<dbReference type="EMBL" id="CM042030">
    <property type="protein sequence ID" value="KAI3786649.1"/>
    <property type="molecule type" value="Genomic_DNA"/>
</dbReference>
<accession>A0ACB9GT70</accession>
<evidence type="ECO:0000313" key="1">
    <source>
        <dbReference type="EMBL" id="KAI3786649.1"/>
    </source>
</evidence>
<comment type="caution">
    <text evidence="1">The sequence shown here is derived from an EMBL/GenBank/DDBJ whole genome shotgun (WGS) entry which is preliminary data.</text>
</comment>
<name>A0ACB9GT70_9ASTR</name>
<reference evidence="2" key="1">
    <citation type="journal article" date="2022" name="Mol. Ecol. Resour.">
        <title>The genomes of chicory, endive, great burdock and yacon provide insights into Asteraceae palaeo-polyploidization history and plant inulin production.</title>
        <authorList>
            <person name="Fan W."/>
            <person name="Wang S."/>
            <person name="Wang H."/>
            <person name="Wang A."/>
            <person name="Jiang F."/>
            <person name="Liu H."/>
            <person name="Zhao H."/>
            <person name="Xu D."/>
            <person name="Zhang Y."/>
        </authorList>
    </citation>
    <scope>NUCLEOTIDE SEQUENCE [LARGE SCALE GENOMIC DNA]</scope>
    <source>
        <strain evidence="2">cv. Yunnan</strain>
    </source>
</reference>
<proteinExistence type="predicted"/>
<reference evidence="1 2" key="2">
    <citation type="journal article" date="2022" name="Mol. Ecol. Resour.">
        <title>The genomes of chicory, endive, great burdock and yacon provide insights into Asteraceae paleo-polyploidization history and plant inulin production.</title>
        <authorList>
            <person name="Fan W."/>
            <person name="Wang S."/>
            <person name="Wang H."/>
            <person name="Wang A."/>
            <person name="Jiang F."/>
            <person name="Liu H."/>
            <person name="Zhao H."/>
            <person name="Xu D."/>
            <person name="Zhang Y."/>
        </authorList>
    </citation>
    <scope>NUCLEOTIDE SEQUENCE [LARGE SCALE GENOMIC DNA]</scope>
    <source>
        <strain evidence="2">cv. Yunnan</strain>
        <tissue evidence="1">Leaves</tissue>
    </source>
</reference>